<keyword evidence="3" id="KW-1185">Reference proteome</keyword>
<keyword evidence="1" id="KW-0812">Transmembrane</keyword>
<proteinExistence type="predicted"/>
<dbReference type="EMBL" id="JAUSUV010000017">
    <property type="protein sequence ID" value="MDQ0418758.1"/>
    <property type="molecule type" value="Genomic_DNA"/>
</dbReference>
<evidence type="ECO:0000313" key="3">
    <source>
        <dbReference type="Proteomes" id="UP001238450"/>
    </source>
</evidence>
<name>A0AAJ1TH41_9BACL</name>
<dbReference type="Pfam" id="PF18895">
    <property type="entry name" value="T4SS_pilin"/>
    <property type="match status" value="1"/>
</dbReference>
<accession>A0AAJ1TH41</accession>
<dbReference type="Proteomes" id="UP001238450">
    <property type="component" value="Unassembled WGS sequence"/>
</dbReference>
<organism evidence="2 3">
    <name type="scientific">Croceifilum oryzae</name>
    <dbReference type="NCBI Taxonomy" id="1553429"/>
    <lineage>
        <taxon>Bacteria</taxon>
        <taxon>Bacillati</taxon>
        <taxon>Bacillota</taxon>
        <taxon>Bacilli</taxon>
        <taxon>Bacillales</taxon>
        <taxon>Thermoactinomycetaceae</taxon>
        <taxon>Croceifilum</taxon>
    </lineage>
</organism>
<dbReference type="AlphaFoldDB" id="A0AAJ1TH41"/>
<sequence length="104" mass="11765">MNFLSSKFFALMMLAADPKKKGEDEGNPIVKGNDWLITQIVDKLQIVLPTVGTLAFIVISIMMAVSNDEHQRQKYKNWLYWVVGAIAFGLMAKPIMSWLQKGFS</sequence>
<keyword evidence="1" id="KW-0472">Membrane</keyword>
<protein>
    <submittedName>
        <fullName evidence="2">Heme/copper-type cytochrome/quinol oxidase subunit 3</fullName>
    </submittedName>
</protein>
<evidence type="ECO:0000256" key="1">
    <source>
        <dbReference type="SAM" id="Phobius"/>
    </source>
</evidence>
<feature type="transmembrane region" description="Helical" evidence="1">
    <location>
        <begin position="46"/>
        <end position="66"/>
    </location>
</feature>
<gene>
    <name evidence="2" type="ORF">J2Z48_002962</name>
</gene>
<evidence type="ECO:0000313" key="2">
    <source>
        <dbReference type="EMBL" id="MDQ0418758.1"/>
    </source>
</evidence>
<dbReference type="InterPro" id="IPR043993">
    <property type="entry name" value="T4SS_pilin"/>
</dbReference>
<keyword evidence="1" id="KW-1133">Transmembrane helix</keyword>
<reference evidence="2 3" key="1">
    <citation type="submission" date="2023-07" db="EMBL/GenBank/DDBJ databases">
        <title>Genomic Encyclopedia of Type Strains, Phase IV (KMG-IV): sequencing the most valuable type-strain genomes for metagenomic binning, comparative biology and taxonomic classification.</title>
        <authorList>
            <person name="Goeker M."/>
        </authorList>
    </citation>
    <scope>NUCLEOTIDE SEQUENCE [LARGE SCALE GENOMIC DNA]</scope>
    <source>
        <strain evidence="2 3">DSM 46876</strain>
    </source>
</reference>
<dbReference type="RefSeq" id="WP_307254685.1">
    <property type="nucleotide sequence ID" value="NZ_JAUSUV010000017.1"/>
</dbReference>
<comment type="caution">
    <text evidence="2">The sequence shown here is derived from an EMBL/GenBank/DDBJ whole genome shotgun (WGS) entry which is preliminary data.</text>
</comment>
<feature type="transmembrane region" description="Helical" evidence="1">
    <location>
        <begin position="78"/>
        <end position="99"/>
    </location>
</feature>